<organism evidence="1 2">
    <name type="scientific">Aspergillus lentulus</name>
    <dbReference type="NCBI Taxonomy" id="293939"/>
    <lineage>
        <taxon>Eukaryota</taxon>
        <taxon>Fungi</taxon>
        <taxon>Dikarya</taxon>
        <taxon>Ascomycota</taxon>
        <taxon>Pezizomycotina</taxon>
        <taxon>Eurotiomycetes</taxon>
        <taxon>Eurotiomycetidae</taxon>
        <taxon>Eurotiales</taxon>
        <taxon>Aspergillaceae</taxon>
        <taxon>Aspergillus</taxon>
        <taxon>Aspergillus subgen. Fumigati</taxon>
    </lineage>
</organism>
<dbReference type="EMBL" id="BLKI01000128">
    <property type="protein sequence ID" value="GFF93959.1"/>
    <property type="molecule type" value="Genomic_DNA"/>
</dbReference>
<name>A0ABQ1B564_ASPLE</name>
<evidence type="ECO:0000313" key="1">
    <source>
        <dbReference type="EMBL" id="GFF93959.1"/>
    </source>
</evidence>
<gene>
    <name evidence="1" type="ORF">IFM60648_10258</name>
</gene>
<evidence type="ECO:0000313" key="2">
    <source>
        <dbReference type="Proteomes" id="UP000465220"/>
    </source>
</evidence>
<protein>
    <submittedName>
        <fullName evidence="1">Uncharacterized protein</fullName>
    </submittedName>
</protein>
<reference evidence="1 2" key="1">
    <citation type="submission" date="2020-01" db="EMBL/GenBank/DDBJ databases">
        <title>Draft genome sequence of Aspergillus lentulus IFM 60648.</title>
        <authorList>
            <person name="Takahashi H."/>
            <person name="Yaguchi T."/>
        </authorList>
    </citation>
    <scope>NUCLEOTIDE SEQUENCE [LARGE SCALE GENOMIC DNA]</scope>
    <source>
        <strain evidence="1 2">IFM 60648</strain>
    </source>
</reference>
<keyword evidence="2" id="KW-1185">Reference proteome</keyword>
<dbReference type="Proteomes" id="UP000465220">
    <property type="component" value="Unassembled WGS sequence"/>
</dbReference>
<comment type="caution">
    <text evidence="1">The sequence shown here is derived from an EMBL/GenBank/DDBJ whole genome shotgun (WGS) entry which is preliminary data.</text>
</comment>
<accession>A0ABQ1B564</accession>
<sequence>MKIKFARRPKVWLLMGLYILEDARALAFRGQSAEVLTGVLASIIGALSSVPLGGSLSLGNGRSWEVSMEVVEQHVWAAQYCLLDAYFIKAGRDGVDGIKLPLSMGLYCDFLSVNTVRGAGDDIVELEVKDVRPEDPQLKEWVEDEDSEELKEYEKRLDEAITAFEKAPAHLLR</sequence>
<proteinExistence type="predicted"/>